<name>A0A9P9WSC6_9PEZI</name>
<evidence type="ECO:0000259" key="8">
    <source>
        <dbReference type="Pfam" id="PF20684"/>
    </source>
</evidence>
<dbReference type="Proteomes" id="UP000829685">
    <property type="component" value="Unassembled WGS sequence"/>
</dbReference>
<feature type="transmembrane region" description="Helical" evidence="7">
    <location>
        <begin position="139"/>
        <end position="164"/>
    </location>
</feature>
<gene>
    <name evidence="9" type="ORF">JX265_003703</name>
</gene>
<dbReference type="InterPro" id="IPR052337">
    <property type="entry name" value="SAT4-like"/>
</dbReference>
<dbReference type="AlphaFoldDB" id="A0A9P9WSC6"/>
<accession>A0A9P9WSC6</accession>
<evidence type="ECO:0000256" key="1">
    <source>
        <dbReference type="ARBA" id="ARBA00004141"/>
    </source>
</evidence>
<dbReference type="PANTHER" id="PTHR33048">
    <property type="entry name" value="PTH11-LIKE INTEGRAL MEMBRANE PROTEIN (AFU_ORTHOLOGUE AFUA_5G11245)"/>
    <property type="match status" value="1"/>
</dbReference>
<dbReference type="PANTHER" id="PTHR33048:SF158">
    <property type="entry name" value="MEMBRANE PROTEIN PTH11-LIKE, PUTATIVE-RELATED"/>
    <property type="match status" value="1"/>
</dbReference>
<keyword evidence="2 7" id="KW-0812">Transmembrane</keyword>
<comment type="similarity">
    <text evidence="5">Belongs to the SAT4 family.</text>
</comment>
<evidence type="ECO:0000256" key="7">
    <source>
        <dbReference type="SAM" id="Phobius"/>
    </source>
</evidence>
<reference evidence="9" key="1">
    <citation type="submission" date="2021-03" db="EMBL/GenBank/DDBJ databases">
        <title>Revisited historic fungal species revealed as producer of novel bioactive compounds through whole genome sequencing and comparative genomics.</title>
        <authorList>
            <person name="Vignolle G.A."/>
            <person name="Hochenegger N."/>
            <person name="Mach R.L."/>
            <person name="Mach-Aigner A.R."/>
            <person name="Javad Rahimi M."/>
            <person name="Salim K.A."/>
            <person name="Chan C.M."/>
            <person name="Lim L.B.L."/>
            <person name="Cai F."/>
            <person name="Druzhinina I.S."/>
            <person name="U'Ren J.M."/>
            <person name="Derntl C."/>
        </authorList>
    </citation>
    <scope>NUCLEOTIDE SEQUENCE</scope>
    <source>
        <strain evidence="9">TUCIM 5799</strain>
    </source>
</reference>
<proteinExistence type="inferred from homology"/>
<evidence type="ECO:0000256" key="2">
    <source>
        <dbReference type="ARBA" id="ARBA00022692"/>
    </source>
</evidence>
<keyword evidence="3 7" id="KW-1133">Transmembrane helix</keyword>
<evidence type="ECO:0000256" key="3">
    <source>
        <dbReference type="ARBA" id="ARBA00022989"/>
    </source>
</evidence>
<feature type="transmembrane region" description="Helical" evidence="7">
    <location>
        <begin position="214"/>
        <end position="234"/>
    </location>
</feature>
<protein>
    <recommendedName>
        <fullName evidence="8">Rhodopsin domain-containing protein</fullName>
    </recommendedName>
</protein>
<organism evidence="9 10">
    <name type="scientific">Neoarthrinium moseri</name>
    <dbReference type="NCBI Taxonomy" id="1658444"/>
    <lineage>
        <taxon>Eukaryota</taxon>
        <taxon>Fungi</taxon>
        <taxon>Dikarya</taxon>
        <taxon>Ascomycota</taxon>
        <taxon>Pezizomycotina</taxon>
        <taxon>Sordariomycetes</taxon>
        <taxon>Xylariomycetidae</taxon>
        <taxon>Amphisphaeriales</taxon>
        <taxon>Apiosporaceae</taxon>
        <taxon>Neoarthrinium</taxon>
    </lineage>
</organism>
<keyword evidence="4 7" id="KW-0472">Membrane</keyword>
<comment type="caution">
    <text evidence="9">The sequence shown here is derived from an EMBL/GenBank/DDBJ whole genome shotgun (WGS) entry which is preliminary data.</text>
</comment>
<evidence type="ECO:0000256" key="4">
    <source>
        <dbReference type="ARBA" id="ARBA00023136"/>
    </source>
</evidence>
<dbReference type="EMBL" id="JAFIMR010000006">
    <property type="protein sequence ID" value="KAI1877695.1"/>
    <property type="molecule type" value="Genomic_DNA"/>
</dbReference>
<feature type="transmembrane region" description="Helical" evidence="7">
    <location>
        <begin position="184"/>
        <end position="202"/>
    </location>
</feature>
<evidence type="ECO:0000313" key="10">
    <source>
        <dbReference type="Proteomes" id="UP000829685"/>
    </source>
</evidence>
<feature type="transmembrane region" description="Helical" evidence="7">
    <location>
        <begin position="99"/>
        <end position="119"/>
    </location>
</feature>
<evidence type="ECO:0000256" key="5">
    <source>
        <dbReference type="ARBA" id="ARBA00038359"/>
    </source>
</evidence>
<sequence>MSSQWSQGVVPPPEGVTPNLVNPPNQLEKNIAIHAVFLTLSTLSVVMRLYTRIHVSRVKLGADDCRHSNLVRSFRWGIGRHMWDEPPAWLVSALMYQTIASQIYLVAATAIKLSLLFLYRRLMNLQTKRTTKYLIDGGIVVILLFNIGLLLGIIFFCIPVQKAWDNSIEGRCSSPAPLSYLSGVWNSLVDIYVLVLPIPLVWGLHMGPRRKLRLAAVFSVGIFACAASIVRLAFTPVLQSDPDSTYNIAQVSIWATLEINIGLICSCLILLPAFLRHHLPESTKSYLRSISVSKSKSKKSSMNDKQDGWQGYHHQVGSDSQKLVALGQESQIRRTDTFTMQSMPATSAPMDLEAGEPMTVRKAF</sequence>
<comment type="subcellular location">
    <subcellularLocation>
        <location evidence="1">Membrane</location>
        <topology evidence="1">Multi-pass membrane protein</topology>
    </subcellularLocation>
</comment>
<feature type="region of interest" description="Disordered" evidence="6">
    <location>
        <begin position="1"/>
        <end position="21"/>
    </location>
</feature>
<feature type="domain" description="Rhodopsin" evidence="8">
    <location>
        <begin position="48"/>
        <end position="275"/>
    </location>
</feature>
<evidence type="ECO:0000256" key="6">
    <source>
        <dbReference type="SAM" id="MobiDB-lite"/>
    </source>
</evidence>
<dbReference type="GO" id="GO:0016020">
    <property type="term" value="C:membrane"/>
    <property type="evidence" value="ECO:0007669"/>
    <property type="project" value="UniProtKB-SubCell"/>
</dbReference>
<keyword evidence="10" id="KW-1185">Reference proteome</keyword>
<evidence type="ECO:0000313" key="9">
    <source>
        <dbReference type="EMBL" id="KAI1877695.1"/>
    </source>
</evidence>
<feature type="transmembrane region" description="Helical" evidence="7">
    <location>
        <begin position="254"/>
        <end position="275"/>
    </location>
</feature>
<dbReference type="InterPro" id="IPR049326">
    <property type="entry name" value="Rhodopsin_dom_fungi"/>
</dbReference>
<dbReference type="Pfam" id="PF20684">
    <property type="entry name" value="Fung_rhodopsin"/>
    <property type="match status" value="1"/>
</dbReference>